<proteinExistence type="predicted"/>
<gene>
    <name evidence="1" type="ORF">SDC9_153789</name>
</gene>
<name>A0A645F1K1_9ZZZZ</name>
<evidence type="ECO:0000313" key="1">
    <source>
        <dbReference type="EMBL" id="MPN06533.1"/>
    </source>
</evidence>
<dbReference type="EMBL" id="VSSQ01052448">
    <property type="protein sequence ID" value="MPN06533.1"/>
    <property type="molecule type" value="Genomic_DNA"/>
</dbReference>
<organism evidence="1">
    <name type="scientific">bioreactor metagenome</name>
    <dbReference type="NCBI Taxonomy" id="1076179"/>
    <lineage>
        <taxon>unclassified sequences</taxon>
        <taxon>metagenomes</taxon>
        <taxon>ecological metagenomes</taxon>
    </lineage>
</organism>
<sequence length="135" mass="14442">MQQRPQREVGKIVVDLAQCDPVNPTQGAQVNHVIALVYAERIGNVAGGRTQHRQQFFAGGVAALVQQVLTKACLGIKRVIERAHQHQHADSLATLNPTAFNQLVNGAAQGVAVYLEARGKLMLGGQIVTAAIMLT</sequence>
<accession>A0A645F1K1</accession>
<dbReference type="AlphaFoldDB" id="A0A645F1K1"/>
<reference evidence="1" key="1">
    <citation type="submission" date="2019-08" db="EMBL/GenBank/DDBJ databases">
        <authorList>
            <person name="Kucharzyk K."/>
            <person name="Murdoch R.W."/>
            <person name="Higgins S."/>
            <person name="Loffler F."/>
        </authorList>
    </citation>
    <scope>NUCLEOTIDE SEQUENCE</scope>
</reference>
<comment type="caution">
    <text evidence="1">The sequence shown here is derived from an EMBL/GenBank/DDBJ whole genome shotgun (WGS) entry which is preliminary data.</text>
</comment>
<protein>
    <submittedName>
        <fullName evidence="1">Uncharacterized protein</fullName>
    </submittedName>
</protein>